<dbReference type="Proteomes" id="UP000479710">
    <property type="component" value="Unassembled WGS sequence"/>
</dbReference>
<feature type="compositionally biased region" description="Low complexity" evidence="1">
    <location>
        <begin position="125"/>
        <end position="139"/>
    </location>
</feature>
<sequence length="285" mass="32028">MGRVETACPSGDQWAIDTGKSPASGDQGPAKSPKKNLTSEEAKAFRSDGQDQPRGTPAALNLKDKEEEIKEKAIPLKENEEEPEEKASTLKEKEESEGKAALKDKEPEHKTDGSKSASKRQHPVSSAASSQQTISSDSSKAYMNTADTADSRFTVGGQKKPFYPAYLEFMKEIGTPTLTIHFEHVLKEDRDLAIQLCKRDKHDQSMSWDGKYGLEDMVVVNCLLKIVYEHRFDEEKNDGEKIHEKFAPSKFGLLNFQNAWMEYSAFRVMTANSSSRYQFIGLMFW</sequence>
<feature type="region of interest" description="Disordered" evidence="1">
    <location>
        <begin position="1"/>
        <end position="140"/>
    </location>
</feature>
<feature type="compositionally biased region" description="Basic and acidic residues" evidence="1">
    <location>
        <begin position="85"/>
        <end position="113"/>
    </location>
</feature>
<gene>
    <name evidence="2" type="ORF">E2562_010609</name>
</gene>
<reference evidence="2 3" key="1">
    <citation type="submission" date="2019-11" db="EMBL/GenBank/DDBJ databases">
        <title>Whole genome sequence of Oryza granulata.</title>
        <authorList>
            <person name="Li W."/>
        </authorList>
    </citation>
    <scope>NUCLEOTIDE SEQUENCE [LARGE SCALE GENOMIC DNA]</scope>
    <source>
        <strain evidence="3">cv. Menghai</strain>
        <tissue evidence="2">Leaf</tissue>
    </source>
</reference>
<evidence type="ECO:0000256" key="1">
    <source>
        <dbReference type="SAM" id="MobiDB-lite"/>
    </source>
</evidence>
<dbReference type="EMBL" id="SPHZ02000011">
    <property type="protein sequence ID" value="KAF0891624.1"/>
    <property type="molecule type" value="Genomic_DNA"/>
</dbReference>
<name>A0A6G1BVH6_9ORYZ</name>
<keyword evidence="3" id="KW-1185">Reference proteome</keyword>
<feature type="compositionally biased region" description="Basic and acidic residues" evidence="1">
    <location>
        <begin position="37"/>
        <end position="51"/>
    </location>
</feature>
<evidence type="ECO:0000313" key="2">
    <source>
        <dbReference type="EMBL" id="KAF0891624.1"/>
    </source>
</evidence>
<dbReference type="AlphaFoldDB" id="A0A6G1BVH6"/>
<organism evidence="2 3">
    <name type="scientific">Oryza meyeriana var. granulata</name>
    <dbReference type="NCBI Taxonomy" id="110450"/>
    <lineage>
        <taxon>Eukaryota</taxon>
        <taxon>Viridiplantae</taxon>
        <taxon>Streptophyta</taxon>
        <taxon>Embryophyta</taxon>
        <taxon>Tracheophyta</taxon>
        <taxon>Spermatophyta</taxon>
        <taxon>Magnoliopsida</taxon>
        <taxon>Liliopsida</taxon>
        <taxon>Poales</taxon>
        <taxon>Poaceae</taxon>
        <taxon>BOP clade</taxon>
        <taxon>Oryzoideae</taxon>
        <taxon>Oryzeae</taxon>
        <taxon>Oryzinae</taxon>
        <taxon>Oryza</taxon>
        <taxon>Oryza meyeriana</taxon>
    </lineage>
</organism>
<evidence type="ECO:0000313" key="3">
    <source>
        <dbReference type="Proteomes" id="UP000479710"/>
    </source>
</evidence>
<accession>A0A6G1BVH6</accession>
<feature type="compositionally biased region" description="Basic and acidic residues" evidence="1">
    <location>
        <begin position="62"/>
        <end position="78"/>
    </location>
</feature>
<proteinExistence type="predicted"/>
<protein>
    <submittedName>
        <fullName evidence="2">Uncharacterized protein</fullName>
    </submittedName>
</protein>
<comment type="caution">
    <text evidence="2">The sequence shown here is derived from an EMBL/GenBank/DDBJ whole genome shotgun (WGS) entry which is preliminary data.</text>
</comment>